<keyword evidence="4" id="KW-1185">Reference proteome</keyword>
<dbReference type="Gene3D" id="3.60.15.10">
    <property type="entry name" value="Ribonuclease Z/Hydroxyacylglutathione hydrolase-like"/>
    <property type="match status" value="1"/>
</dbReference>
<sequence>MKIKQVRNATLLVEFGGSRFLIDPFLAEKDTYPGIPGTVNDHIRNPRVELATPMEEILDVDAVIVTHTHEDHWDEAAIRIIPKDLPLFAQHEDDAALIREQGFTDVRLLRESTQFQQVTIIKAPGQHGSDEAISVMGDILGQVCGLVFQHIDERVLYVAGDTIWNQYVESNLEAYTPDVIVLNAGDAQVPGVGSIIMNTEDVKRVYDASPQATLIASHMETVNHCVLTRAELKAFSEKHGMTDRLVIPADNESYYSRLT</sequence>
<evidence type="ECO:0000313" key="4">
    <source>
        <dbReference type="Proteomes" id="UP001321125"/>
    </source>
</evidence>
<dbReference type="EMBL" id="JAKNQU010000003">
    <property type="protein sequence ID" value="MCZ0927214.1"/>
    <property type="molecule type" value="Genomic_DNA"/>
</dbReference>
<organism evidence="3 4">
    <name type="scientific">Vreelandella janggokensis</name>
    <dbReference type="NCBI Taxonomy" id="370767"/>
    <lineage>
        <taxon>Bacteria</taxon>
        <taxon>Pseudomonadati</taxon>
        <taxon>Pseudomonadota</taxon>
        <taxon>Gammaproteobacteria</taxon>
        <taxon>Oceanospirillales</taxon>
        <taxon>Halomonadaceae</taxon>
        <taxon>Vreelandella</taxon>
    </lineage>
</organism>
<evidence type="ECO:0000259" key="2">
    <source>
        <dbReference type="SMART" id="SM00849"/>
    </source>
</evidence>
<dbReference type="RefSeq" id="WP_268901658.1">
    <property type="nucleotide sequence ID" value="NZ_JAKNQT010000002.1"/>
</dbReference>
<evidence type="ECO:0000256" key="1">
    <source>
        <dbReference type="ARBA" id="ARBA00022801"/>
    </source>
</evidence>
<dbReference type="PANTHER" id="PTHR43546:SF9">
    <property type="entry name" value="L-ASCORBATE-6-PHOSPHATE LACTONASE ULAG-RELATED"/>
    <property type="match status" value="1"/>
</dbReference>
<dbReference type="InterPro" id="IPR050114">
    <property type="entry name" value="UPF0173_UPF0282_UlaG_hydrolase"/>
</dbReference>
<dbReference type="InterPro" id="IPR001279">
    <property type="entry name" value="Metallo-B-lactamas"/>
</dbReference>
<dbReference type="Proteomes" id="UP001321125">
    <property type="component" value="Unassembled WGS sequence"/>
</dbReference>
<evidence type="ECO:0000313" key="3">
    <source>
        <dbReference type="EMBL" id="MCZ0927214.1"/>
    </source>
</evidence>
<dbReference type="PANTHER" id="PTHR43546">
    <property type="entry name" value="UPF0173 METAL-DEPENDENT HYDROLASE MJ1163-RELATED"/>
    <property type="match status" value="1"/>
</dbReference>
<reference evidence="3 4" key="1">
    <citation type="submission" date="2022-02" db="EMBL/GenBank/DDBJ databases">
        <title>Study of halophilic communities from a Mexican lake.</title>
        <authorList>
            <person name="Hernandez-Soto L.M."/>
            <person name="Martinez-Abarca F."/>
            <person name="Ramirez-Saad H.C."/>
            <person name="Aguirre-Garrido J.F."/>
        </authorList>
    </citation>
    <scope>NUCLEOTIDE SEQUENCE [LARGE SCALE GENOMIC DNA]</scope>
    <source>
        <strain evidence="3 4">Hjan13</strain>
    </source>
</reference>
<name>A0ABT4IW44_9GAMM</name>
<accession>A0ABT4IW44</accession>
<comment type="caution">
    <text evidence="3">The sequence shown here is derived from an EMBL/GenBank/DDBJ whole genome shotgun (WGS) entry which is preliminary data.</text>
</comment>
<dbReference type="SUPFAM" id="SSF56281">
    <property type="entry name" value="Metallo-hydrolase/oxidoreductase"/>
    <property type="match status" value="1"/>
</dbReference>
<feature type="domain" description="Metallo-beta-lactamase" evidence="2">
    <location>
        <begin position="6"/>
        <end position="186"/>
    </location>
</feature>
<dbReference type="InterPro" id="IPR036866">
    <property type="entry name" value="RibonucZ/Hydroxyglut_hydro"/>
</dbReference>
<dbReference type="Pfam" id="PF12706">
    <property type="entry name" value="Lactamase_B_2"/>
    <property type="match status" value="1"/>
</dbReference>
<protein>
    <submittedName>
        <fullName evidence="3">MBL fold metallo-hydrolase</fullName>
    </submittedName>
</protein>
<proteinExistence type="predicted"/>
<dbReference type="SMART" id="SM00849">
    <property type="entry name" value="Lactamase_B"/>
    <property type="match status" value="1"/>
</dbReference>
<keyword evidence="1" id="KW-0378">Hydrolase</keyword>
<gene>
    <name evidence="3" type="ORF">L0635_08990</name>
</gene>